<dbReference type="GO" id="GO:0008725">
    <property type="term" value="F:DNA-3-methyladenine glycosylase activity"/>
    <property type="evidence" value="ECO:0007669"/>
    <property type="project" value="TreeGrafter"/>
</dbReference>
<dbReference type="GO" id="GO:0006285">
    <property type="term" value="P:base-excision repair, AP site formation"/>
    <property type="evidence" value="ECO:0007669"/>
    <property type="project" value="TreeGrafter"/>
</dbReference>
<comment type="similarity">
    <text evidence="1">Belongs to the alkylbase DNA glycosidase AlkA family.</text>
</comment>
<accession>A0AAV2D310</accession>
<dbReference type="EMBL" id="OZ034814">
    <property type="protein sequence ID" value="CAL1363200.1"/>
    <property type="molecule type" value="Genomic_DNA"/>
</dbReference>
<dbReference type="GO" id="GO:0043916">
    <property type="term" value="F:DNA-7-methylguanine glycosylase activity"/>
    <property type="evidence" value="ECO:0007669"/>
    <property type="project" value="TreeGrafter"/>
</dbReference>
<dbReference type="InterPro" id="IPR051912">
    <property type="entry name" value="Alkylbase_DNA_Glycosylase/TA"/>
</dbReference>
<dbReference type="SMART" id="SM00478">
    <property type="entry name" value="ENDO3c"/>
    <property type="match status" value="1"/>
</dbReference>
<dbReference type="Pfam" id="PF00730">
    <property type="entry name" value="HhH-GPD"/>
    <property type="match status" value="1"/>
</dbReference>
<dbReference type="CDD" id="cd00056">
    <property type="entry name" value="ENDO3c"/>
    <property type="match status" value="1"/>
</dbReference>
<sequence>MDKPVTRSIALSLNNPSSASQIAGDAAQLRPSPGKLPFRPRKIRKIITTKAAAVAAAKTTASYSPPIPAVAKPLSTEGEIAVALNHLRKSDPLLASLIDRHAPPKFDTSKPPFTSLARSIIFQQLATNAAQSIYARFLALCVGGGGGGGGEILPDAVLALTASQLREAGVSGRKAGYLHDLAGKFRDGSLSDSAILEMSEEALLERLTAVKGIGVWSVHMFMIFSMHKPDVLPVGDLGVRKGVQSLYGLKGLPEAAEMEMVCEKWRPYRSVGAWYMWRLVEANAAAVKAANKKVKKVTVVAVL</sequence>
<organism evidence="5 6">
    <name type="scientific">Linum trigynum</name>
    <dbReference type="NCBI Taxonomy" id="586398"/>
    <lineage>
        <taxon>Eukaryota</taxon>
        <taxon>Viridiplantae</taxon>
        <taxon>Streptophyta</taxon>
        <taxon>Embryophyta</taxon>
        <taxon>Tracheophyta</taxon>
        <taxon>Spermatophyta</taxon>
        <taxon>Magnoliopsida</taxon>
        <taxon>eudicotyledons</taxon>
        <taxon>Gunneridae</taxon>
        <taxon>Pentapetalae</taxon>
        <taxon>rosids</taxon>
        <taxon>fabids</taxon>
        <taxon>Malpighiales</taxon>
        <taxon>Linaceae</taxon>
        <taxon>Linum</taxon>
    </lineage>
</organism>
<feature type="domain" description="HhH-GPD" evidence="4">
    <location>
        <begin position="121"/>
        <end position="281"/>
    </location>
</feature>
<dbReference type="Proteomes" id="UP001497516">
    <property type="component" value="Chromosome 10"/>
</dbReference>
<dbReference type="GO" id="GO:0032131">
    <property type="term" value="F:alkylated DNA binding"/>
    <property type="evidence" value="ECO:0007669"/>
    <property type="project" value="TreeGrafter"/>
</dbReference>
<evidence type="ECO:0000313" key="6">
    <source>
        <dbReference type="Proteomes" id="UP001497516"/>
    </source>
</evidence>
<dbReference type="InterPro" id="IPR003265">
    <property type="entry name" value="HhH-GPD_domain"/>
</dbReference>
<evidence type="ECO:0000313" key="5">
    <source>
        <dbReference type="EMBL" id="CAL1363200.1"/>
    </source>
</evidence>
<evidence type="ECO:0000259" key="4">
    <source>
        <dbReference type="SMART" id="SM00478"/>
    </source>
</evidence>
<keyword evidence="6" id="KW-1185">Reference proteome</keyword>
<evidence type="ECO:0000256" key="1">
    <source>
        <dbReference type="ARBA" id="ARBA00010817"/>
    </source>
</evidence>
<name>A0AAV2D310_9ROSI</name>
<dbReference type="GO" id="GO:0006307">
    <property type="term" value="P:DNA alkylation repair"/>
    <property type="evidence" value="ECO:0007669"/>
    <property type="project" value="TreeGrafter"/>
</dbReference>
<reference evidence="5 6" key="1">
    <citation type="submission" date="2024-04" db="EMBL/GenBank/DDBJ databases">
        <authorList>
            <person name="Fracassetti M."/>
        </authorList>
    </citation>
    <scope>NUCLEOTIDE SEQUENCE [LARGE SCALE GENOMIC DNA]</scope>
</reference>
<protein>
    <recommendedName>
        <fullName evidence="4">HhH-GPD domain-containing protein</fullName>
    </recommendedName>
</protein>
<gene>
    <name evidence="5" type="ORF">LTRI10_LOCUS9814</name>
</gene>
<dbReference type="GO" id="GO:0005634">
    <property type="term" value="C:nucleus"/>
    <property type="evidence" value="ECO:0007669"/>
    <property type="project" value="TreeGrafter"/>
</dbReference>
<evidence type="ECO:0000256" key="3">
    <source>
        <dbReference type="ARBA" id="ARBA00023204"/>
    </source>
</evidence>
<evidence type="ECO:0000256" key="2">
    <source>
        <dbReference type="ARBA" id="ARBA00022763"/>
    </source>
</evidence>
<dbReference type="GO" id="GO:0032993">
    <property type="term" value="C:protein-DNA complex"/>
    <property type="evidence" value="ECO:0007669"/>
    <property type="project" value="TreeGrafter"/>
</dbReference>
<dbReference type="InterPro" id="IPR011257">
    <property type="entry name" value="DNA_glycosylase"/>
</dbReference>
<keyword evidence="3" id="KW-0234">DNA repair</keyword>
<dbReference type="Gene3D" id="1.10.340.30">
    <property type="entry name" value="Hypothetical protein, domain 2"/>
    <property type="match status" value="1"/>
</dbReference>
<dbReference type="Gene3D" id="1.10.1670.40">
    <property type="match status" value="1"/>
</dbReference>
<dbReference type="PANTHER" id="PTHR43003:SF8">
    <property type="entry name" value="HHH-GPD DOMAIN-CONTAINING PROTEIN"/>
    <property type="match status" value="1"/>
</dbReference>
<keyword evidence="2" id="KW-0227">DNA damage</keyword>
<dbReference type="PANTHER" id="PTHR43003">
    <property type="entry name" value="DNA-3-METHYLADENINE GLYCOSYLASE"/>
    <property type="match status" value="1"/>
</dbReference>
<proteinExistence type="inferred from homology"/>
<dbReference type="SUPFAM" id="SSF48150">
    <property type="entry name" value="DNA-glycosylase"/>
    <property type="match status" value="1"/>
</dbReference>
<dbReference type="FunFam" id="1.10.340.30:FF:000004">
    <property type="entry name" value="DNA-3-methyladenine glycosylase II"/>
    <property type="match status" value="1"/>
</dbReference>
<dbReference type="AlphaFoldDB" id="A0AAV2D310"/>